<evidence type="ECO:0000256" key="3">
    <source>
        <dbReference type="ARBA" id="ARBA00022833"/>
    </source>
</evidence>
<comment type="caution">
    <text evidence="4">The sequence shown here is derived from an EMBL/GenBank/DDBJ whole genome shotgun (WGS) entry which is preliminary data.</text>
</comment>
<evidence type="ECO:0000313" key="4">
    <source>
        <dbReference type="EMBL" id="GIX66514.1"/>
    </source>
</evidence>
<proteinExistence type="predicted"/>
<dbReference type="InterPro" id="IPR045129">
    <property type="entry name" value="RNF123/RKP/RSPRY1"/>
</dbReference>
<dbReference type="Proteomes" id="UP001054945">
    <property type="component" value="Unassembled WGS sequence"/>
</dbReference>
<protein>
    <submittedName>
        <fullName evidence="4">RING finger and SPRY domain-containing protein 1</fullName>
    </submittedName>
</protein>
<dbReference type="AlphaFoldDB" id="A0AAV4M3B1"/>
<dbReference type="GO" id="GO:0005737">
    <property type="term" value="C:cytoplasm"/>
    <property type="evidence" value="ECO:0007669"/>
    <property type="project" value="TreeGrafter"/>
</dbReference>
<keyword evidence="3" id="KW-0862">Zinc</keyword>
<name>A0AAV4M3B1_CAEEX</name>
<dbReference type="GO" id="GO:0051603">
    <property type="term" value="P:proteolysis involved in protein catabolic process"/>
    <property type="evidence" value="ECO:0007669"/>
    <property type="project" value="TreeGrafter"/>
</dbReference>
<accession>A0AAV4M3B1</accession>
<evidence type="ECO:0000256" key="1">
    <source>
        <dbReference type="ARBA" id="ARBA00022723"/>
    </source>
</evidence>
<keyword evidence="5" id="KW-1185">Reference proteome</keyword>
<dbReference type="PANTHER" id="PTHR13363:SF6">
    <property type="entry name" value="RING FINGER AND SPRY DOMAIN-CONTAINING PROTEIN 1"/>
    <property type="match status" value="1"/>
</dbReference>
<evidence type="ECO:0000313" key="5">
    <source>
        <dbReference type="Proteomes" id="UP001054945"/>
    </source>
</evidence>
<sequence>MGICVCKERQSDSEEETITQPPRLSVNSLSSETTLVTTYGGQYDPVQRALDVMVSRQSVDKLVMETLCVIRTFVDNDIEPPPSMAQIHYIADKEVGWLTVVHSMANVIPMDDPLGPAVITLLLDECPLPSKESIAKLSKVFTLSKEQAIQGKTNPTRHRNICVILGCIAEKLAGPGSVDPSMNTSVILFSLIALEKFAQTSVNKSTINQQLESKPENPLEKNLKLFLLIVLIMHKSKWDFVLKWCLDNLWKTILLMKMWNRDNLNAMLNSNDVSEYLKISADGLTARCDASSFESV</sequence>
<reference evidence="4 5" key="1">
    <citation type="submission" date="2021-06" db="EMBL/GenBank/DDBJ databases">
        <title>Caerostris extrusa draft genome.</title>
        <authorList>
            <person name="Kono N."/>
            <person name="Arakawa K."/>
        </authorList>
    </citation>
    <scope>NUCLEOTIDE SEQUENCE [LARGE SCALE GENOMIC DNA]</scope>
</reference>
<gene>
    <name evidence="4" type="primary">RSPRY1</name>
    <name evidence="4" type="ORF">CEXT_694112</name>
</gene>
<dbReference type="GO" id="GO:0004842">
    <property type="term" value="F:ubiquitin-protein transferase activity"/>
    <property type="evidence" value="ECO:0007669"/>
    <property type="project" value="InterPro"/>
</dbReference>
<keyword evidence="1" id="KW-0479">Metal-binding</keyword>
<dbReference type="GO" id="GO:0008270">
    <property type="term" value="F:zinc ion binding"/>
    <property type="evidence" value="ECO:0007669"/>
    <property type="project" value="UniProtKB-KW"/>
</dbReference>
<evidence type="ECO:0000256" key="2">
    <source>
        <dbReference type="ARBA" id="ARBA00022771"/>
    </source>
</evidence>
<dbReference type="EMBL" id="BPLR01019317">
    <property type="protein sequence ID" value="GIX66514.1"/>
    <property type="molecule type" value="Genomic_DNA"/>
</dbReference>
<organism evidence="4 5">
    <name type="scientific">Caerostris extrusa</name>
    <name type="common">Bark spider</name>
    <name type="synonym">Caerostris bankana</name>
    <dbReference type="NCBI Taxonomy" id="172846"/>
    <lineage>
        <taxon>Eukaryota</taxon>
        <taxon>Metazoa</taxon>
        <taxon>Ecdysozoa</taxon>
        <taxon>Arthropoda</taxon>
        <taxon>Chelicerata</taxon>
        <taxon>Arachnida</taxon>
        <taxon>Araneae</taxon>
        <taxon>Araneomorphae</taxon>
        <taxon>Entelegynae</taxon>
        <taxon>Araneoidea</taxon>
        <taxon>Araneidae</taxon>
        <taxon>Caerostris</taxon>
    </lineage>
</organism>
<keyword evidence="2" id="KW-0863">Zinc-finger</keyword>
<dbReference type="PANTHER" id="PTHR13363">
    <property type="entry name" value="RING FINGER AND SRY DOMAIN-CONTAINING"/>
    <property type="match status" value="1"/>
</dbReference>